<dbReference type="FunFam" id="1.20.1250.20:FF:000147">
    <property type="entry name" value="Protein NRT1/ PTR family 5.10"/>
    <property type="match status" value="1"/>
</dbReference>
<feature type="transmembrane region" description="Helical" evidence="9">
    <location>
        <begin position="343"/>
        <end position="363"/>
    </location>
</feature>
<sequence length="687" mass="75962">MSIISHTSSSDSPETQTPLLEENLTDTVDYKGRPANRKNSGRWRSATFLIGGQVAERLAYCGISSNLITYLTGPLQQSTATAAEDVNAWSGVDLVLPFIGAFVADSYLGYYCTIVISSLVYILGLGLLTLSASLPFSIAYNCQNDNNMEHYSCSPSQFQVILFFSSLYLVAIGQAAQKPCIEAFGADQFDEQNPEERRGKSSFFNWWFFGVCSGLLIALLIVVYIQDYLSWGLGFGISCIAMAVSLALFLLGTSTYRYKIKAEEKKNPFARIISVYVAAIKNWQGTTPIIEVEEGNYENAPAKSSDQFRFLNKALLARKGTEDCGTMCNIDDIEEAKAALRLIPIWATCLVYAIAIAQCTTFFTKQAATMERTIFSGFEFPAASLQALTTITILLLVPVYDCVFVPMARAFTGKLSGITMLQRIGIGMFLSAMCMAIAALVETERLRIAKEHGIVDTNATVPMSVWWLVPQYVLMGAADVFTKVGLQEFFYEQVGKDMKSVGLALYLSVFGVGNFVSSFLVSIVEKADDAVDGCVDYKGRSIHRFSSSGYRFLDKALLAPYYSGAVRKQCSIQDVEDDKALLRLIPIWTTCLGYAITFGQALTFFTKQGATMDRTVFPGFEIPTTSLQFFISISIIIFIPIYDCVFVLAARALTPLVEMKRLKTKLEYRLVDNPNATVPMSVWWLVP</sequence>
<evidence type="ECO:0000256" key="9">
    <source>
        <dbReference type="SAM" id="Phobius"/>
    </source>
</evidence>
<feature type="transmembrane region" description="Helical" evidence="9">
    <location>
        <begin position="119"/>
        <end position="138"/>
    </location>
</feature>
<keyword evidence="4" id="KW-0597">Phosphoprotein</keyword>
<evidence type="ECO:0000313" key="10">
    <source>
        <dbReference type="EMBL" id="GKV09131.1"/>
    </source>
</evidence>
<dbReference type="PANTHER" id="PTHR11654">
    <property type="entry name" value="OLIGOPEPTIDE TRANSPORTER-RELATED"/>
    <property type="match status" value="1"/>
</dbReference>
<keyword evidence="6 9" id="KW-1133">Transmembrane helix</keyword>
<dbReference type="EMBL" id="BPVZ01000030">
    <property type="protein sequence ID" value="GKV09131.1"/>
    <property type="molecule type" value="Genomic_DNA"/>
</dbReference>
<dbReference type="GO" id="GO:0006857">
    <property type="term" value="P:oligopeptide transport"/>
    <property type="evidence" value="ECO:0007669"/>
    <property type="project" value="InterPro"/>
</dbReference>
<feature type="transmembrane region" description="Helical" evidence="9">
    <location>
        <begin position="383"/>
        <end position="408"/>
    </location>
</feature>
<evidence type="ECO:0008006" key="12">
    <source>
        <dbReference type="Google" id="ProtNLM"/>
    </source>
</evidence>
<feature type="transmembrane region" description="Helical" evidence="9">
    <location>
        <begin position="231"/>
        <end position="251"/>
    </location>
</feature>
<dbReference type="Gene3D" id="1.20.1250.20">
    <property type="entry name" value="MFS general substrate transporter like domains"/>
    <property type="match status" value="2"/>
</dbReference>
<dbReference type="AlphaFoldDB" id="A0AAV5JDZ7"/>
<evidence type="ECO:0000256" key="8">
    <source>
        <dbReference type="SAM" id="MobiDB-lite"/>
    </source>
</evidence>
<feature type="transmembrane region" description="Helical" evidence="9">
    <location>
        <begin position="94"/>
        <end position="112"/>
    </location>
</feature>
<keyword evidence="11" id="KW-1185">Reference proteome</keyword>
<feature type="transmembrane region" description="Helical" evidence="9">
    <location>
        <begin position="629"/>
        <end position="653"/>
    </location>
</feature>
<feature type="transmembrane region" description="Helical" evidence="9">
    <location>
        <begin position="461"/>
        <end position="482"/>
    </location>
</feature>
<evidence type="ECO:0000256" key="2">
    <source>
        <dbReference type="ARBA" id="ARBA00005982"/>
    </source>
</evidence>
<comment type="subcellular location">
    <subcellularLocation>
        <location evidence="1">Membrane</location>
        <topology evidence="1">Multi-pass membrane protein</topology>
    </subcellularLocation>
</comment>
<comment type="caution">
    <text evidence="10">The sequence shown here is derived from an EMBL/GenBank/DDBJ whole genome shotgun (WGS) entry which is preliminary data.</text>
</comment>
<protein>
    <recommendedName>
        <fullName evidence="12">Protein NRT1/ PTR FAMILY 5.10-like</fullName>
    </recommendedName>
</protein>
<dbReference type="Pfam" id="PF00854">
    <property type="entry name" value="PTR2"/>
    <property type="match status" value="2"/>
</dbReference>
<dbReference type="InterPro" id="IPR000109">
    <property type="entry name" value="POT_fam"/>
</dbReference>
<feature type="transmembrane region" description="Helical" evidence="9">
    <location>
        <begin position="158"/>
        <end position="176"/>
    </location>
</feature>
<feature type="compositionally biased region" description="Low complexity" evidence="8">
    <location>
        <begin position="1"/>
        <end position="12"/>
    </location>
</feature>
<dbReference type="PROSITE" id="PS01022">
    <property type="entry name" value="PTR2_1"/>
    <property type="match status" value="1"/>
</dbReference>
<keyword evidence="3" id="KW-0813">Transport</keyword>
<keyword evidence="7 9" id="KW-0472">Membrane</keyword>
<gene>
    <name evidence="10" type="ORF">SLEP1_g20677</name>
</gene>
<evidence type="ECO:0000256" key="4">
    <source>
        <dbReference type="ARBA" id="ARBA00022553"/>
    </source>
</evidence>
<organism evidence="10 11">
    <name type="scientific">Rubroshorea leprosula</name>
    <dbReference type="NCBI Taxonomy" id="152421"/>
    <lineage>
        <taxon>Eukaryota</taxon>
        <taxon>Viridiplantae</taxon>
        <taxon>Streptophyta</taxon>
        <taxon>Embryophyta</taxon>
        <taxon>Tracheophyta</taxon>
        <taxon>Spermatophyta</taxon>
        <taxon>Magnoliopsida</taxon>
        <taxon>eudicotyledons</taxon>
        <taxon>Gunneridae</taxon>
        <taxon>Pentapetalae</taxon>
        <taxon>rosids</taxon>
        <taxon>malvids</taxon>
        <taxon>Malvales</taxon>
        <taxon>Dipterocarpaceae</taxon>
        <taxon>Rubroshorea</taxon>
    </lineage>
</organism>
<evidence type="ECO:0000313" key="11">
    <source>
        <dbReference type="Proteomes" id="UP001054252"/>
    </source>
</evidence>
<dbReference type="Proteomes" id="UP001054252">
    <property type="component" value="Unassembled WGS sequence"/>
</dbReference>
<feature type="transmembrane region" description="Helical" evidence="9">
    <location>
        <begin position="420"/>
        <end position="441"/>
    </location>
</feature>
<feature type="region of interest" description="Disordered" evidence="8">
    <location>
        <begin position="1"/>
        <end position="22"/>
    </location>
</feature>
<evidence type="ECO:0000256" key="3">
    <source>
        <dbReference type="ARBA" id="ARBA00022448"/>
    </source>
</evidence>
<dbReference type="InterPro" id="IPR018456">
    <property type="entry name" value="PTR2_symporter_CS"/>
</dbReference>
<reference evidence="10 11" key="1">
    <citation type="journal article" date="2021" name="Commun. Biol.">
        <title>The genome of Shorea leprosula (Dipterocarpaceae) highlights the ecological relevance of drought in aseasonal tropical rainforests.</title>
        <authorList>
            <person name="Ng K.K.S."/>
            <person name="Kobayashi M.J."/>
            <person name="Fawcett J.A."/>
            <person name="Hatakeyama M."/>
            <person name="Paape T."/>
            <person name="Ng C.H."/>
            <person name="Ang C.C."/>
            <person name="Tnah L.H."/>
            <person name="Lee C.T."/>
            <person name="Nishiyama T."/>
            <person name="Sese J."/>
            <person name="O'Brien M.J."/>
            <person name="Copetti D."/>
            <person name="Mohd Noor M.I."/>
            <person name="Ong R.C."/>
            <person name="Putra M."/>
            <person name="Sireger I.Z."/>
            <person name="Indrioko S."/>
            <person name="Kosugi Y."/>
            <person name="Izuno A."/>
            <person name="Isagi Y."/>
            <person name="Lee S.L."/>
            <person name="Shimizu K.K."/>
        </authorList>
    </citation>
    <scope>NUCLEOTIDE SEQUENCE [LARGE SCALE GENOMIC DNA]</scope>
    <source>
        <strain evidence="10">214</strain>
    </source>
</reference>
<evidence type="ECO:0000256" key="7">
    <source>
        <dbReference type="ARBA" id="ARBA00023136"/>
    </source>
</evidence>
<dbReference type="InterPro" id="IPR036259">
    <property type="entry name" value="MFS_trans_sf"/>
</dbReference>
<evidence type="ECO:0000256" key="6">
    <source>
        <dbReference type="ARBA" id="ARBA00022989"/>
    </source>
</evidence>
<name>A0AAV5JDZ7_9ROSI</name>
<evidence type="ECO:0000256" key="5">
    <source>
        <dbReference type="ARBA" id="ARBA00022692"/>
    </source>
</evidence>
<proteinExistence type="inferred from homology"/>
<dbReference type="GO" id="GO:0080054">
    <property type="term" value="F:low-affinity nitrate transmembrane transporter activity"/>
    <property type="evidence" value="ECO:0007669"/>
    <property type="project" value="UniProtKB-ARBA"/>
</dbReference>
<dbReference type="SUPFAM" id="SSF103473">
    <property type="entry name" value="MFS general substrate transporter"/>
    <property type="match status" value="1"/>
</dbReference>
<feature type="transmembrane region" description="Helical" evidence="9">
    <location>
        <begin position="503"/>
        <end position="523"/>
    </location>
</feature>
<feature type="transmembrane region" description="Helical" evidence="9">
    <location>
        <begin position="206"/>
        <end position="225"/>
    </location>
</feature>
<accession>A0AAV5JDZ7</accession>
<dbReference type="GO" id="GO:0009705">
    <property type="term" value="C:plant-type vacuole membrane"/>
    <property type="evidence" value="ECO:0007669"/>
    <property type="project" value="UniProtKB-ARBA"/>
</dbReference>
<evidence type="ECO:0000256" key="1">
    <source>
        <dbReference type="ARBA" id="ARBA00004141"/>
    </source>
</evidence>
<keyword evidence="5 9" id="KW-0812">Transmembrane</keyword>
<comment type="similarity">
    <text evidence="2">Belongs to the major facilitator superfamily. Proton-dependent oligopeptide transporter (POT/PTR) (TC 2.A.17) family.</text>
</comment>